<evidence type="ECO:0000256" key="4">
    <source>
        <dbReference type="ARBA" id="ARBA00022989"/>
    </source>
</evidence>
<gene>
    <name evidence="8" type="ORF">DFR69_113118</name>
</gene>
<keyword evidence="4 6" id="KW-1133">Transmembrane helix</keyword>
<dbReference type="EMBL" id="QGTL01000013">
    <property type="protein sequence ID" value="PWV70405.1"/>
    <property type="molecule type" value="Genomic_DNA"/>
</dbReference>
<protein>
    <submittedName>
        <fullName evidence="8">Putative membrane protein</fullName>
    </submittedName>
</protein>
<evidence type="ECO:0000313" key="9">
    <source>
        <dbReference type="Proteomes" id="UP000246410"/>
    </source>
</evidence>
<keyword evidence="5 6" id="KW-0472">Membrane</keyword>
<comment type="caution">
    <text evidence="8">The sequence shown here is derived from an EMBL/GenBank/DDBJ whole genome shotgun (WGS) entry which is preliminary data.</text>
</comment>
<organism evidence="8 9">
    <name type="scientific">Nocardia neocaledoniensis</name>
    <dbReference type="NCBI Taxonomy" id="236511"/>
    <lineage>
        <taxon>Bacteria</taxon>
        <taxon>Bacillati</taxon>
        <taxon>Actinomycetota</taxon>
        <taxon>Actinomycetes</taxon>
        <taxon>Mycobacteriales</taxon>
        <taxon>Nocardiaceae</taxon>
        <taxon>Nocardia</taxon>
    </lineage>
</organism>
<evidence type="ECO:0000259" key="7">
    <source>
        <dbReference type="Pfam" id="PF02656"/>
    </source>
</evidence>
<comment type="subcellular location">
    <subcellularLocation>
        <location evidence="1">Cell membrane</location>
        <topology evidence="1">Multi-pass membrane protein</topology>
    </subcellularLocation>
</comment>
<keyword evidence="2" id="KW-1003">Cell membrane</keyword>
<dbReference type="Pfam" id="PF02656">
    <property type="entry name" value="DUF202"/>
    <property type="match status" value="1"/>
</dbReference>
<feature type="transmembrane region" description="Helical" evidence="6">
    <location>
        <begin position="95"/>
        <end position="115"/>
    </location>
</feature>
<keyword evidence="3 6" id="KW-0812">Transmembrane</keyword>
<evidence type="ECO:0000256" key="6">
    <source>
        <dbReference type="SAM" id="Phobius"/>
    </source>
</evidence>
<dbReference type="Proteomes" id="UP000246410">
    <property type="component" value="Unassembled WGS sequence"/>
</dbReference>
<accession>A0A317N538</accession>
<evidence type="ECO:0000256" key="2">
    <source>
        <dbReference type="ARBA" id="ARBA00022475"/>
    </source>
</evidence>
<dbReference type="RefSeq" id="WP_110040664.1">
    <property type="nucleotide sequence ID" value="NZ_QGTL01000013.1"/>
</dbReference>
<evidence type="ECO:0000256" key="1">
    <source>
        <dbReference type="ARBA" id="ARBA00004651"/>
    </source>
</evidence>
<evidence type="ECO:0000256" key="3">
    <source>
        <dbReference type="ARBA" id="ARBA00022692"/>
    </source>
</evidence>
<feature type="domain" description="DUF202" evidence="7">
    <location>
        <begin position="16"/>
        <end position="82"/>
    </location>
</feature>
<dbReference type="AlphaFoldDB" id="A0A317N538"/>
<proteinExistence type="predicted"/>
<dbReference type="InterPro" id="IPR052053">
    <property type="entry name" value="IM_YidH-like"/>
</dbReference>
<feature type="transmembrane region" description="Helical" evidence="6">
    <location>
        <begin position="25"/>
        <end position="45"/>
    </location>
</feature>
<evidence type="ECO:0000256" key="5">
    <source>
        <dbReference type="ARBA" id="ARBA00023136"/>
    </source>
</evidence>
<keyword evidence="9" id="KW-1185">Reference proteome</keyword>
<name>A0A317N538_9NOCA</name>
<dbReference type="PANTHER" id="PTHR34187">
    <property type="entry name" value="FGR18P"/>
    <property type="match status" value="1"/>
</dbReference>
<dbReference type="PANTHER" id="PTHR34187:SF2">
    <property type="entry name" value="DUF202 DOMAIN-CONTAINING PROTEIN"/>
    <property type="match status" value="1"/>
</dbReference>
<sequence length="116" mass="12096">MNATSDDSEGGEPDYRFTLANERTFLAWIRTALGLLAGGVAVAQFASAGTDPRVRTAVGALCAVLACLIAVGAFRQWRRVQTAMRRDAPLPRPPLVPVTLAGVCVAAMLSVALVAG</sequence>
<reference evidence="8 9" key="1">
    <citation type="submission" date="2018-05" db="EMBL/GenBank/DDBJ databases">
        <title>Genomic Encyclopedia of Type Strains, Phase IV (KMG-IV): sequencing the most valuable type-strain genomes for metagenomic binning, comparative biology and taxonomic classification.</title>
        <authorList>
            <person name="Goeker M."/>
        </authorList>
    </citation>
    <scope>NUCLEOTIDE SEQUENCE [LARGE SCALE GENOMIC DNA]</scope>
    <source>
        <strain evidence="8 9">DSM 44717</strain>
    </source>
</reference>
<evidence type="ECO:0000313" key="8">
    <source>
        <dbReference type="EMBL" id="PWV70405.1"/>
    </source>
</evidence>
<feature type="transmembrane region" description="Helical" evidence="6">
    <location>
        <begin position="57"/>
        <end position="74"/>
    </location>
</feature>
<dbReference type="InterPro" id="IPR003807">
    <property type="entry name" value="DUF202"/>
</dbReference>
<dbReference type="GO" id="GO:0005886">
    <property type="term" value="C:plasma membrane"/>
    <property type="evidence" value="ECO:0007669"/>
    <property type="project" value="UniProtKB-SubCell"/>
</dbReference>